<dbReference type="EMBL" id="JANQDX010000017">
    <property type="protein sequence ID" value="KAL0907640.1"/>
    <property type="molecule type" value="Genomic_DNA"/>
</dbReference>
<evidence type="ECO:0000313" key="1">
    <source>
        <dbReference type="EMBL" id="KAL0907640.1"/>
    </source>
</evidence>
<proteinExistence type="predicted"/>
<keyword evidence="2" id="KW-1185">Reference proteome</keyword>
<name>A0ABD0U606_DENTH</name>
<accession>A0ABD0U606</accession>
<gene>
    <name evidence="1" type="ORF">M5K25_022060</name>
</gene>
<sequence length="66" mass="7283">MRASLLRSIRKCGSYIGIAYEEIFPLPSLGSDYCEASSGNGARCSKSIRSESAHFNHPLKSQINYN</sequence>
<comment type="caution">
    <text evidence="1">The sequence shown here is derived from an EMBL/GenBank/DDBJ whole genome shotgun (WGS) entry which is preliminary data.</text>
</comment>
<organism evidence="1 2">
    <name type="scientific">Dendrobium thyrsiflorum</name>
    <name type="common">Pinecone-like raceme dendrobium</name>
    <name type="synonym">Orchid</name>
    <dbReference type="NCBI Taxonomy" id="117978"/>
    <lineage>
        <taxon>Eukaryota</taxon>
        <taxon>Viridiplantae</taxon>
        <taxon>Streptophyta</taxon>
        <taxon>Embryophyta</taxon>
        <taxon>Tracheophyta</taxon>
        <taxon>Spermatophyta</taxon>
        <taxon>Magnoliopsida</taxon>
        <taxon>Liliopsida</taxon>
        <taxon>Asparagales</taxon>
        <taxon>Orchidaceae</taxon>
        <taxon>Epidendroideae</taxon>
        <taxon>Malaxideae</taxon>
        <taxon>Dendrobiinae</taxon>
        <taxon>Dendrobium</taxon>
    </lineage>
</organism>
<protein>
    <submittedName>
        <fullName evidence="1">Uncharacterized protein</fullName>
    </submittedName>
</protein>
<evidence type="ECO:0000313" key="2">
    <source>
        <dbReference type="Proteomes" id="UP001552299"/>
    </source>
</evidence>
<reference evidence="1 2" key="1">
    <citation type="journal article" date="2024" name="Plant Biotechnol. J.">
        <title>Dendrobium thyrsiflorum genome and its molecular insights into genes involved in important horticultural traits.</title>
        <authorList>
            <person name="Chen B."/>
            <person name="Wang J.Y."/>
            <person name="Zheng P.J."/>
            <person name="Li K.L."/>
            <person name="Liang Y.M."/>
            <person name="Chen X.F."/>
            <person name="Zhang C."/>
            <person name="Zhao X."/>
            <person name="He X."/>
            <person name="Zhang G.Q."/>
            <person name="Liu Z.J."/>
            <person name="Xu Q."/>
        </authorList>
    </citation>
    <scope>NUCLEOTIDE SEQUENCE [LARGE SCALE GENOMIC DNA]</scope>
    <source>
        <strain evidence="1">GZMU011</strain>
    </source>
</reference>
<dbReference type="Proteomes" id="UP001552299">
    <property type="component" value="Unassembled WGS sequence"/>
</dbReference>
<dbReference type="AlphaFoldDB" id="A0ABD0U606"/>